<dbReference type="GO" id="GO:0007155">
    <property type="term" value="P:cell adhesion"/>
    <property type="evidence" value="ECO:0007669"/>
    <property type="project" value="TreeGrafter"/>
</dbReference>
<dbReference type="PANTHER" id="PTHR10900:SF77">
    <property type="entry name" value="FI19380P1"/>
    <property type="match status" value="1"/>
</dbReference>
<keyword evidence="3" id="KW-1185">Reference proteome</keyword>
<reference evidence="2" key="2">
    <citation type="journal article" date="2021" name="Genome Biol. Evol.">
        <title>Developing a high-quality reference genome for a parasitic bivalve with doubly uniparental inheritance (Bivalvia: Unionida).</title>
        <authorList>
            <person name="Smith C.H."/>
        </authorList>
    </citation>
    <scope>NUCLEOTIDE SEQUENCE</scope>
    <source>
        <strain evidence="2">CHS0354</strain>
        <tissue evidence="2">Mantle</tissue>
    </source>
</reference>
<feature type="domain" description="FAS1" evidence="1">
    <location>
        <begin position="248"/>
        <end position="378"/>
    </location>
</feature>
<sequence length="659" mass="74915">MWDKDLGMWPSVVGSVLFLSSVEFVLSGKWHLPKQYRQRDESFLNDALSYGPNVCAIQEVYRTGEKFYPDCVKSRLRKICDRPTFVRYQCCGGYNLVQGEQGCPAVRPLKNVRETIKDLKLNEFSKLLTNTELERQLIDGGAYTVFVPEDEAFEDLTYDQKQRLFPWTYQALSLVHYHIVHGWRNTSTVKEDMDVPTLYYGLKPVRIGRNPIGVYTVNCARIIKPNILAANGIIHVIDKVMSPFDLLGNLTDVIMRDSSQFSNFINVLYTAKMVTYLRDGGMFTIFAPNNYAFSRLPDNLKERILKDQRTAEAVVRHHVAEGIYCGESVLITSGLKTMDGSKVTFRCRKNGYYVDNVKVISSDNIAGNGVFHTIDKLLIPRAVKTMDDLARDLNLNKFLQLSHEAGLLDLLESRSDMTLFAPTDEAFNALPTSFQTALLSEPVEMEQLFEYHLVKGKITQDDMIGDKYLETESGKKMKISVHRNGILVNDGEIITPNEECSNGIIHVIDKVLIPPEYDLLMLITRDKSLQTFLYHVENSKLQSLLLKDDAHYTVFAPTEEAFSKKSTHEMEKLYDNIELLRKNTLHHIVKKIIISRGIPANSMLQLQSMQGEPITISQDDSGNFYVNKHAKIVEVNIIATNGILFKIDRLLQCMCNSSG</sequence>
<evidence type="ECO:0000313" key="3">
    <source>
        <dbReference type="Proteomes" id="UP001195483"/>
    </source>
</evidence>
<dbReference type="SUPFAM" id="SSF82153">
    <property type="entry name" value="FAS1 domain"/>
    <property type="match status" value="4"/>
</dbReference>
<dbReference type="Pfam" id="PF02469">
    <property type="entry name" value="Fasciclin"/>
    <property type="match status" value="4"/>
</dbReference>
<dbReference type="Gene3D" id="2.30.180.10">
    <property type="entry name" value="FAS1 domain"/>
    <property type="match status" value="4"/>
</dbReference>
<reference evidence="2" key="3">
    <citation type="submission" date="2023-05" db="EMBL/GenBank/DDBJ databases">
        <authorList>
            <person name="Smith C.H."/>
        </authorList>
    </citation>
    <scope>NUCLEOTIDE SEQUENCE</scope>
    <source>
        <strain evidence="2">CHS0354</strain>
        <tissue evidence="2">Mantle</tissue>
    </source>
</reference>
<dbReference type="Proteomes" id="UP001195483">
    <property type="component" value="Unassembled WGS sequence"/>
</dbReference>
<feature type="domain" description="FAS1" evidence="1">
    <location>
        <begin position="382"/>
        <end position="512"/>
    </location>
</feature>
<evidence type="ECO:0000259" key="1">
    <source>
        <dbReference type="PROSITE" id="PS50213"/>
    </source>
</evidence>
<organism evidence="2 3">
    <name type="scientific">Potamilus streckersoni</name>
    <dbReference type="NCBI Taxonomy" id="2493646"/>
    <lineage>
        <taxon>Eukaryota</taxon>
        <taxon>Metazoa</taxon>
        <taxon>Spiralia</taxon>
        <taxon>Lophotrochozoa</taxon>
        <taxon>Mollusca</taxon>
        <taxon>Bivalvia</taxon>
        <taxon>Autobranchia</taxon>
        <taxon>Heteroconchia</taxon>
        <taxon>Palaeoheterodonta</taxon>
        <taxon>Unionida</taxon>
        <taxon>Unionoidea</taxon>
        <taxon>Unionidae</taxon>
        <taxon>Ambleminae</taxon>
        <taxon>Lampsilini</taxon>
        <taxon>Potamilus</taxon>
    </lineage>
</organism>
<dbReference type="InterPro" id="IPR050904">
    <property type="entry name" value="Adhesion/Biosynth-related"/>
</dbReference>
<feature type="domain" description="FAS1" evidence="1">
    <location>
        <begin position="108"/>
        <end position="241"/>
    </location>
</feature>
<dbReference type="SMART" id="SM00554">
    <property type="entry name" value="FAS1"/>
    <property type="match status" value="4"/>
</dbReference>
<accession>A0AAE0RPI5</accession>
<gene>
    <name evidence="2" type="ORF">CHS0354_030520</name>
</gene>
<name>A0AAE0RPI5_9BIVA</name>
<dbReference type="PROSITE" id="PS50213">
    <property type="entry name" value="FAS1"/>
    <property type="match status" value="4"/>
</dbReference>
<dbReference type="PANTHER" id="PTHR10900">
    <property type="entry name" value="PERIOSTIN-RELATED"/>
    <property type="match status" value="1"/>
</dbReference>
<dbReference type="EMBL" id="JAEAOA010001813">
    <property type="protein sequence ID" value="KAK3577237.1"/>
    <property type="molecule type" value="Genomic_DNA"/>
</dbReference>
<dbReference type="GO" id="GO:0031012">
    <property type="term" value="C:extracellular matrix"/>
    <property type="evidence" value="ECO:0007669"/>
    <property type="project" value="TreeGrafter"/>
</dbReference>
<dbReference type="GO" id="GO:0030198">
    <property type="term" value="P:extracellular matrix organization"/>
    <property type="evidence" value="ECO:0007669"/>
    <property type="project" value="TreeGrafter"/>
</dbReference>
<reference evidence="2" key="1">
    <citation type="journal article" date="2021" name="Genome Biol. Evol.">
        <title>A High-Quality Reference Genome for a Parasitic Bivalve with Doubly Uniparental Inheritance (Bivalvia: Unionida).</title>
        <authorList>
            <person name="Smith C.H."/>
        </authorList>
    </citation>
    <scope>NUCLEOTIDE SEQUENCE</scope>
    <source>
        <strain evidence="2">CHS0354</strain>
    </source>
</reference>
<protein>
    <recommendedName>
        <fullName evidence="1">FAS1 domain-containing protein</fullName>
    </recommendedName>
</protein>
<dbReference type="FunFam" id="2.30.180.10:FF:000032">
    <property type="entry name" value="Fasciclin domain-containing protein, putative"/>
    <property type="match status" value="2"/>
</dbReference>
<feature type="domain" description="FAS1" evidence="1">
    <location>
        <begin position="516"/>
        <end position="651"/>
    </location>
</feature>
<comment type="caution">
    <text evidence="2">The sequence shown here is derived from an EMBL/GenBank/DDBJ whole genome shotgun (WGS) entry which is preliminary data.</text>
</comment>
<dbReference type="GO" id="GO:0005615">
    <property type="term" value="C:extracellular space"/>
    <property type="evidence" value="ECO:0007669"/>
    <property type="project" value="TreeGrafter"/>
</dbReference>
<dbReference type="InterPro" id="IPR036378">
    <property type="entry name" value="FAS1_dom_sf"/>
</dbReference>
<dbReference type="AlphaFoldDB" id="A0AAE0RPI5"/>
<dbReference type="InterPro" id="IPR000782">
    <property type="entry name" value="FAS1_domain"/>
</dbReference>
<dbReference type="GO" id="GO:0050839">
    <property type="term" value="F:cell adhesion molecule binding"/>
    <property type="evidence" value="ECO:0007669"/>
    <property type="project" value="TreeGrafter"/>
</dbReference>
<evidence type="ECO:0000313" key="2">
    <source>
        <dbReference type="EMBL" id="KAK3577237.1"/>
    </source>
</evidence>
<proteinExistence type="predicted"/>